<accession>A0ABU6ZYX2</accession>
<evidence type="ECO:0000259" key="1">
    <source>
        <dbReference type="Pfam" id="PF14577"/>
    </source>
</evidence>
<comment type="caution">
    <text evidence="2">The sequence shown here is derived from an EMBL/GenBank/DDBJ whole genome shotgun (WGS) entry which is preliminary data.</text>
</comment>
<name>A0ABU6ZYX2_9FABA</name>
<keyword evidence="3" id="KW-1185">Reference proteome</keyword>
<evidence type="ECO:0000313" key="2">
    <source>
        <dbReference type="EMBL" id="MED6226906.1"/>
    </source>
</evidence>
<sequence>NALHLIFVWGISAFPFRLEDEERVSQHWNWLWIEAFKINVDIQKWVSQENGYVFFYGGTDTTWTQKFGNLVDTIKKDSLIKQTGTYIEHFNLTNVDITTQIKFWFNITNSFLSKTQKVDFNLDSTLKDIQTLLSMRTEKGWALVSKGQNVLLIGYNEVMMSVVEGFENWGTNVTGSISLDIALKDYYDHVSKSVTRHCVHFQLENIRSAVPAAFDCPDPTCGMKMEIECVKYKCCHGVHYDEHATEQNGLVPIATGPLLTTTTDELVTSPFSKTKFTP</sequence>
<dbReference type="EMBL" id="JASCZI010276886">
    <property type="protein sequence ID" value="MED6226906.1"/>
    <property type="molecule type" value="Genomic_DNA"/>
</dbReference>
<dbReference type="PANTHER" id="PTHR33232:SF18">
    <property type="entry name" value="PROTEIN SIEVE ELEMENT OCCLUSION B-LIKE"/>
    <property type="match status" value="1"/>
</dbReference>
<dbReference type="InterPro" id="IPR027944">
    <property type="entry name" value="SEO_C"/>
</dbReference>
<dbReference type="Proteomes" id="UP001341840">
    <property type="component" value="Unassembled WGS sequence"/>
</dbReference>
<dbReference type="PANTHER" id="PTHR33232">
    <property type="entry name" value="PROTEIN SIEVE ELEMENT OCCLUSION B-LIKE"/>
    <property type="match status" value="1"/>
</dbReference>
<protein>
    <recommendedName>
        <fullName evidence="1">Sieve element occlusion C-terminal domain-containing protein</fullName>
    </recommendedName>
</protein>
<dbReference type="InterPro" id="IPR039299">
    <property type="entry name" value="SEOA"/>
</dbReference>
<evidence type="ECO:0000313" key="3">
    <source>
        <dbReference type="Proteomes" id="UP001341840"/>
    </source>
</evidence>
<proteinExistence type="predicted"/>
<reference evidence="2 3" key="1">
    <citation type="journal article" date="2023" name="Plants (Basel)">
        <title>Bridging the Gap: Combining Genomics and Transcriptomics Approaches to Understand Stylosanthes scabra, an Orphan Legume from the Brazilian Caatinga.</title>
        <authorList>
            <person name="Ferreira-Neto J.R.C."/>
            <person name="da Silva M.D."/>
            <person name="Binneck E."/>
            <person name="de Melo N.F."/>
            <person name="da Silva R.H."/>
            <person name="de Melo A.L.T.M."/>
            <person name="Pandolfi V."/>
            <person name="Bustamante F.O."/>
            <person name="Brasileiro-Vidal A.C."/>
            <person name="Benko-Iseppon A.M."/>
        </authorList>
    </citation>
    <scope>NUCLEOTIDE SEQUENCE [LARGE SCALE GENOMIC DNA]</scope>
    <source>
        <tissue evidence="2">Leaves</tissue>
    </source>
</reference>
<feature type="non-terminal residue" evidence="2">
    <location>
        <position position="1"/>
    </location>
</feature>
<dbReference type="Pfam" id="PF14577">
    <property type="entry name" value="SEO_C"/>
    <property type="match status" value="1"/>
</dbReference>
<organism evidence="2 3">
    <name type="scientific">Stylosanthes scabra</name>
    <dbReference type="NCBI Taxonomy" id="79078"/>
    <lineage>
        <taxon>Eukaryota</taxon>
        <taxon>Viridiplantae</taxon>
        <taxon>Streptophyta</taxon>
        <taxon>Embryophyta</taxon>
        <taxon>Tracheophyta</taxon>
        <taxon>Spermatophyta</taxon>
        <taxon>Magnoliopsida</taxon>
        <taxon>eudicotyledons</taxon>
        <taxon>Gunneridae</taxon>
        <taxon>Pentapetalae</taxon>
        <taxon>rosids</taxon>
        <taxon>fabids</taxon>
        <taxon>Fabales</taxon>
        <taxon>Fabaceae</taxon>
        <taxon>Papilionoideae</taxon>
        <taxon>50 kb inversion clade</taxon>
        <taxon>dalbergioids sensu lato</taxon>
        <taxon>Dalbergieae</taxon>
        <taxon>Pterocarpus clade</taxon>
        <taxon>Stylosanthes</taxon>
    </lineage>
</organism>
<gene>
    <name evidence="2" type="ORF">PIB30_108367</name>
</gene>
<feature type="domain" description="Sieve element occlusion C-terminal" evidence="1">
    <location>
        <begin position="89"/>
        <end position="236"/>
    </location>
</feature>